<reference evidence="2" key="1">
    <citation type="submission" date="2019-02" db="EMBL/GenBank/DDBJ databases">
        <title>Genome sequencing of Clostridium botulinum clinical isolates.</title>
        <authorList>
            <person name="Brunt J."/>
            <person name="Van Vliet A.H.M."/>
            <person name="Stringer S.C."/>
            <person name="Grant K.A."/>
            <person name="Carter A.C."/>
            <person name="Peck M.W."/>
        </authorList>
    </citation>
    <scope>NUCLEOTIDE SEQUENCE</scope>
    <source>
        <strain evidence="2">H065060505</strain>
    </source>
</reference>
<dbReference type="AlphaFoldDB" id="A0A6G4CZK4"/>
<dbReference type="SUPFAM" id="SSF161266">
    <property type="entry name" value="Gam-like"/>
    <property type="match status" value="1"/>
</dbReference>
<accession>A0A6G4CZK4</accession>
<proteinExistence type="predicted"/>
<dbReference type="GO" id="GO:0003690">
    <property type="term" value="F:double-stranded DNA binding"/>
    <property type="evidence" value="ECO:0007669"/>
    <property type="project" value="InterPro"/>
</dbReference>
<evidence type="ECO:0008006" key="3">
    <source>
        <dbReference type="Google" id="ProtNLM"/>
    </source>
</evidence>
<dbReference type="GO" id="GO:0042262">
    <property type="term" value="P:DNA protection"/>
    <property type="evidence" value="ECO:0007669"/>
    <property type="project" value="InterPro"/>
</dbReference>
<organism evidence="2">
    <name type="scientific">Clostridium botulinum</name>
    <dbReference type="NCBI Taxonomy" id="1491"/>
    <lineage>
        <taxon>Bacteria</taxon>
        <taxon>Bacillati</taxon>
        <taxon>Bacillota</taxon>
        <taxon>Clostridia</taxon>
        <taxon>Eubacteriales</taxon>
        <taxon>Clostridiaceae</taxon>
        <taxon>Clostridium</taxon>
    </lineage>
</organism>
<sequence length="188" mass="22036">MEIRCSDYEIPLTFDEMLDEGIEKAQVSVIGNDTHADEKIQEIKELEEEKTRIEMIAKNRIAAIKEQLRIKTEKINNEIDFNKEQLMAYTKNLKMKETKTQRSYNLLSGKLVIRKSKIKLNHDDTKILEHLLSVKDETYIKKEPKLKWGEMKEDLEIKDNQIINKTTGEILDIEGLTVEETNETLEIK</sequence>
<evidence type="ECO:0000256" key="1">
    <source>
        <dbReference type="SAM" id="Coils"/>
    </source>
</evidence>
<comment type="caution">
    <text evidence="2">The sequence shown here is derived from an EMBL/GenBank/DDBJ whole genome shotgun (WGS) entry which is preliminary data.</text>
</comment>
<dbReference type="EMBL" id="SGMF01000015">
    <property type="protein sequence ID" value="NFC47394.1"/>
    <property type="molecule type" value="Genomic_DNA"/>
</dbReference>
<feature type="coiled-coil region" evidence="1">
    <location>
        <begin position="36"/>
        <end position="85"/>
    </location>
</feature>
<name>A0A6G4CZK4_CLOBO</name>
<protein>
    <recommendedName>
        <fullName evidence="3">Bacteriophage Mu Gam like protein</fullName>
    </recommendedName>
</protein>
<dbReference type="Pfam" id="PF07352">
    <property type="entry name" value="Phage_Mu_Gam"/>
    <property type="match status" value="1"/>
</dbReference>
<gene>
    <name evidence="2" type="ORF">EXN05_08980</name>
</gene>
<keyword evidence="1" id="KW-0175">Coiled coil</keyword>
<dbReference type="InterPro" id="IPR009951">
    <property type="entry name" value="Host-nuc_inhib_Gam"/>
</dbReference>
<evidence type="ECO:0000313" key="2">
    <source>
        <dbReference type="EMBL" id="NFC47394.1"/>
    </source>
</evidence>